<feature type="transmembrane region" description="Helical" evidence="2">
    <location>
        <begin position="179"/>
        <end position="202"/>
    </location>
</feature>
<feature type="compositionally biased region" description="Low complexity" evidence="1">
    <location>
        <begin position="258"/>
        <end position="267"/>
    </location>
</feature>
<sequence>MTSAPAERPARPTVVSVAFWFQVALVGLLLLVIGVSIAATIHYDGLIDQAAQGTGIDPDEVAFERDSNLGFALILGLPLLVLTIWLGVTVAFIRRGSNVARILTWVGLGAPAGLVLLSCLFGGVFGLFGVLAFAQFDESDFDDPDFSDGSLEFTDGSGGDFYDRLYNLDSGGLSLAYDAIQAVAVTLAFLLAIAIVVLLLTGPANRFFRPNRGQMPFSYGGLGLYGPVGAQPFPPHAAANYYGAQPTGFGFPPPPPQQLWAPPAGTMPAPPPQHPWAPPAGTVPAPPQYPPAGTVPAPPPWAAPAAPSNPAQFEPRPDQPGPDEPRPDRPAGE</sequence>
<feature type="transmembrane region" description="Helical" evidence="2">
    <location>
        <begin position="105"/>
        <end position="134"/>
    </location>
</feature>
<evidence type="ECO:0008006" key="5">
    <source>
        <dbReference type="Google" id="ProtNLM"/>
    </source>
</evidence>
<feature type="transmembrane region" description="Helical" evidence="2">
    <location>
        <begin position="69"/>
        <end position="93"/>
    </location>
</feature>
<gene>
    <name evidence="3" type="ORF">OWR29_41340</name>
</gene>
<feature type="region of interest" description="Disordered" evidence="1">
    <location>
        <begin position="248"/>
        <end position="333"/>
    </location>
</feature>
<evidence type="ECO:0000313" key="4">
    <source>
        <dbReference type="Proteomes" id="UP001151002"/>
    </source>
</evidence>
<evidence type="ECO:0000256" key="1">
    <source>
        <dbReference type="SAM" id="MobiDB-lite"/>
    </source>
</evidence>
<feature type="compositionally biased region" description="Basic and acidic residues" evidence="1">
    <location>
        <begin position="323"/>
        <end position="333"/>
    </location>
</feature>
<dbReference type="EMBL" id="JAPNTZ010000020">
    <property type="protein sequence ID" value="MCY1144481.1"/>
    <property type="molecule type" value="Genomic_DNA"/>
</dbReference>
<feature type="transmembrane region" description="Helical" evidence="2">
    <location>
        <begin position="12"/>
        <end position="39"/>
    </location>
</feature>
<keyword evidence="2" id="KW-0812">Transmembrane</keyword>
<evidence type="ECO:0000313" key="3">
    <source>
        <dbReference type="EMBL" id="MCY1144481.1"/>
    </source>
</evidence>
<protein>
    <recommendedName>
        <fullName evidence="5">DUF4064 domain-containing protein</fullName>
    </recommendedName>
</protein>
<reference evidence="3" key="1">
    <citation type="submission" date="2022-11" db="EMBL/GenBank/DDBJ databases">
        <authorList>
            <person name="Somphong A."/>
            <person name="Phongsopitanun W."/>
        </authorList>
    </citation>
    <scope>NUCLEOTIDE SEQUENCE</scope>
    <source>
        <strain evidence="3">Pm04-4</strain>
    </source>
</reference>
<feature type="compositionally biased region" description="Pro residues" evidence="1">
    <location>
        <begin position="268"/>
        <end position="278"/>
    </location>
</feature>
<proteinExistence type="predicted"/>
<dbReference type="Proteomes" id="UP001151002">
    <property type="component" value="Unassembled WGS sequence"/>
</dbReference>
<accession>A0ABT4BDE6</accession>
<organism evidence="3 4">
    <name type="scientific">Paractinoplanes pyxinae</name>
    <dbReference type="NCBI Taxonomy" id="2997416"/>
    <lineage>
        <taxon>Bacteria</taxon>
        <taxon>Bacillati</taxon>
        <taxon>Actinomycetota</taxon>
        <taxon>Actinomycetes</taxon>
        <taxon>Micromonosporales</taxon>
        <taxon>Micromonosporaceae</taxon>
        <taxon>Paractinoplanes</taxon>
    </lineage>
</organism>
<keyword evidence="2" id="KW-0472">Membrane</keyword>
<feature type="compositionally biased region" description="Low complexity" evidence="1">
    <location>
        <begin position="303"/>
        <end position="312"/>
    </location>
</feature>
<evidence type="ECO:0000256" key="2">
    <source>
        <dbReference type="SAM" id="Phobius"/>
    </source>
</evidence>
<dbReference type="RefSeq" id="WP_267569064.1">
    <property type="nucleotide sequence ID" value="NZ_JAPNTZ010000020.1"/>
</dbReference>
<comment type="caution">
    <text evidence="3">The sequence shown here is derived from an EMBL/GenBank/DDBJ whole genome shotgun (WGS) entry which is preliminary data.</text>
</comment>
<keyword evidence="4" id="KW-1185">Reference proteome</keyword>
<name>A0ABT4BDE6_9ACTN</name>
<keyword evidence="2" id="KW-1133">Transmembrane helix</keyword>